<protein>
    <recommendedName>
        <fullName evidence="4">Tafazzin</fullName>
    </recommendedName>
</protein>
<accession>A0A9P9WY91</accession>
<evidence type="ECO:0000256" key="1">
    <source>
        <dbReference type="SAM" id="MobiDB-lite"/>
    </source>
</evidence>
<evidence type="ECO:0000313" key="2">
    <source>
        <dbReference type="EMBL" id="KAI1881456.1"/>
    </source>
</evidence>
<sequence>MPKKRHQTKYSKPPSIAPPTLRISSSSQRTPEHHDRSVNEILADMRRSTLSTSSPQDILPQPSVPPQLRWLLQHPETPAPRPRRLQRRDINGRRIPPGPPPPRSWLALSQSRHAPAQVHKAATNIQYWPLPGAYVPGDGSFIDMALHRLVDDWAVQKDWNRFYLYTMPNRLRTALIFYVSKYHDQGISSSDLRLILAGPPEAELAEYDLEKPEPAKFNKNITHLDLAGSIGKGLSLKSLMDLLLPVDATPETEIQDSWDAPEIPEAPACLLPNLTQLSLAVTGPGQAASWRQLLVFSTKLPQLTHLNLSGWPTPSTTPNATLAKMVSPVTGTSVHYGGTNAYSHSLDDDWSEAISVLKRLSKALYGLEYLDLTGCGDWFPALRKEADAHLVIDLVDWARDWSKITSLRLCSGYVAEPGSDSQEDRLREWKREALAVEKHIIAQRAGQGRFITVETDVNVSVDG</sequence>
<keyword evidence="3" id="KW-1185">Reference proteome</keyword>
<reference evidence="2" key="1">
    <citation type="submission" date="2021-03" db="EMBL/GenBank/DDBJ databases">
        <title>Revisited historic fungal species revealed as producer of novel bioactive compounds through whole genome sequencing and comparative genomics.</title>
        <authorList>
            <person name="Vignolle G.A."/>
            <person name="Hochenegger N."/>
            <person name="Mach R.L."/>
            <person name="Mach-Aigner A.R."/>
            <person name="Javad Rahimi M."/>
            <person name="Salim K.A."/>
            <person name="Chan C.M."/>
            <person name="Lim L.B.L."/>
            <person name="Cai F."/>
            <person name="Druzhinina I.S."/>
            <person name="U'Ren J.M."/>
            <person name="Derntl C."/>
        </authorList>
    </citation>
    <scope>NUCLEOTIDE SEQUENCE</scope>
    <source>
        <strain evidence="2">TUCIM 5799</strain>
    </source>
</reference>
<feature type="compositionally biased region" description="Basic and acidic residues" evidence="1">
    <location>
        <begin position="30"/>
        <end position="47"/>
    </location>
</feature>
<dbReference type="Proteomes" id="UP000829685">
    <property type="component" value="Unassembled WGS sequence"/>
</dbReference>
<organism evidence="2 3">
    <name type="scientific">Neoarthrinium moseri</name>
    <dbReference type="NCBI Taxonomy" id="1658444"/>
    <lineage>
        <taxon>Eukaryota</taxon>
        <taxon>Fungi</taxon>
        <taxon>Dikarya</taxon>
        <taxon>Ascomycota</taxon>
        <taxon>Pezizomycotina</taxon>
        <taxon>Sordariomycetes</taxon>
        <taxon>Xylariomycetidae</taxon>
        <taxon>Amphisphaeriales</taxon>
        <taxon>Apiosporaceae</taxon>
        <taxon>Neoarthrinium</taxon>
    </lineage>
</organism>
<feature type="region of interest" description="Disordered" evidence="1">
    <location>
        <begin position="1"/>
        <end position="102"/>
    </location>
</feature>
<gene>
    <name evidence="2" type="ORF">JX265_000282</name>
</gene>
<name>A0A9P9WY91_9PEZI</name>
<comment type="caution">
    <text evidence="2">The sequence shown here is derived from an EMBL/GenBank/DDBJ whole genome shotgun (WGS) entry which is preliminary data.</text>
</comment>
<proteinExistence type="predicted"/>
<evidence type="ECO:0008006" key="4">
    <source>
        <dbReference type="Google" id="ProtNLM"/>
    </source>
</evidence>
<dbReference type="AlphaFoldDB" id="A0A9P9WY91"/>
<dbReference type="EMBL" id="JAFIMR010000001">
    <property type="protein sequence ID" value="KAI1881456.1"/>
    <property type="molecule type" value="Genomic_DNA"/>
</dbReference>
<evidence type="ECO:0000313" key="3">
    <source>
        <dbReference type="Proteomes" id="UP000829685"/>
    </source>
</evidence>